<accession>A0A9D2P607</accession>
<dbReference type="Proteomes" id="UP000823906">
    <property type="component" value="Unassembled WGS sequence"/>
</dbReference>
<feature type="DNA-binding region" description="H-T-H motif" evidence="2">
    <location>
        <begin position="41"/>
        <end position="60"/>
    </location>
</feature>
<dbReference type="Pfam" id="PF00440">
    <property type="entry name" value="TetR_N"/>
    <property type="match status" value="1"/>
</dbReference>
<dbReference type="InterPro" id="IPR050624">
    <property type="entry name" value="HTH-type_Tx_Regulator"/>
</dbReference>
<dbReference type="Pfam" id="PF14278">
    <property type="entry name" value="TetR_C_8"/>
    <property type="match status" value="1"/>
</dbReference>
<comment type="caution">
    <text evidence="4">The sequence shown here is derived from an EMBL/GenBank/DDBJ whole genome shotgun (WGS) entry which is preliminary data.</text>
</comment>
<feature type="domain" description="HTH tetR-type" evidence="3">
    <location>
        <begin position="18"/>
        <end position="78"/>
    </location>
</feature>
<dbReference type="GO" id="GO:0003677">
    <property type="term" value="F:DNA binding"/>
    <property type="evidence" value="ECO:0007669"/>
    <property type="project" value="UniProtKB-UniRule"/>
</dbReference>
<evidence type="ECO:0000313" key="4">
    <source>
        <dbReference type="EMBL" id="HJC44770.1"/>
    </source>
</evidence>
<dbReference type="InterPro" id="IPR001647">
    <property type="entry name" value="HTH_TetR"/>
</dbReference>
<dbReference type="EMBL" id="DWWN01000009">
    <property type="protein sequence ID" value="HJC44770.1"/>
    <property type="molecule type" value="Genomic_DNA"/>
</dbReference>
<dbReference type="AlphaFoldDB" id="A0A9D2P607"/>
<dbReference type="PROSITE" id="PS50977">
    <property type="entry name" value="HTH_TETR_2"/>
    <property type="match status" value="1"/>
</dbReference>
<evidence type="ECO:0000313" key="5">
    <source>
        <dbReference type="Proteomes" id="UP000823906"/>
    </source>
</evidence>
<evidence type="ECO:0000256" key="1">
    <source>
        <dbReference type="ARBA" id="ARBA00023125"/>
    </source>
</evidence>
<dbReference type="PANTHER" id="PTHR43479:SF11">
    <property type="entry name" value="ACREF_ENVCD OPERON REPRESSOR-RELATED"/>
    <property type="match status" value="1"/>
</dbReference>
<sequence length="185" mass="20476">MKQTAPSVSPMSNEARNSYVIGQITDALLGLLRSKPIEEVSISELCSAAGVGRASFYRNFASKEAVLQRQDEVLLRQWQKDYDAAKAQDEAAGREPVNLMVSLLLFYKEHRDFYTLVYRNDSRILLDTILKVCGLTPEDANAVAYAKAFIAYGIYGAVSEWIGRGMTESAEELAALMAQSQQPQA</sequence>
<dbReference type="InterPro" id="IPR039532">
    <property type="entry name" value="TetR_C_Firmicutes"/>
</dbReference>
<dbReference type="InterPro" id="IPR009057">
    <property type="entry name" value="Homeodomain-like_sf"/>
</dbReference>
<evidence type="ECO:0000256" key="2">
    <source>
        <dbReference type="PROSITE-ProRule" id="PRU00335"/>
    </source>
</evidence>
<gene>
    <name evidence="4" type="ORF">H9703_01305</name>
</gene>
<proteinExistence type="predicted"/>
<keyword evidence="1 2" id="KW-0238">DNA-binding</keyword>
<name>A0A9D2P607_9FIRM</name>
<dbReference type="Gene3D" id="1.10.357.10">
    <property type="entry name" value="Tetracycline Repressor, domain 2"/>
    <property type="match status" value="1"/>
</dbReference>
<protein>
    <submittedName>
        <fullName evidence="4">TetR/AcrR family transcriptional regulator</fullName>
    </submittedName>
</protein>
<dbReference type="SUPFAM" id="SSF46689">
    <property type="entry name" value="Homeodomain-like"/>
    <property type="match status" value="1"/>
</dbReference>
<evidence type="ECO:0000259" key="3">
    <source>
        <dbReference type="PROSITE" id="PS50977"/>
    </source>
</evidence>
<reference evidence="4" key="2">
    <citation type="submission" date="2021-04" db="EMBL/GenBank/DDBJ databases">
        <authorList>
            <person name="Gilroy R."/>
        </authorList>
    </citation>
    <scope>NUCLEOTIDE SEQUENCE</scope>
    <source>
        <strain evidence="4">ChiSjej5B23-2810</strain>
    </source>
</reference>
<dbReference type="PANTHER" id="PTHR43479">
    <property type="entry name" value="ACREF/ENVCD OPERON REPRESSOR-RELATED"/>
    <property type="match status" value="1"/>
</dbReference>
<organism evidence="4 5">
    <name type="scientific">Candidatus Faecalibacterium faecigallinarum</name>
    <dbReference type="NCBI Taxonomy" id="2838577"/>
    <lineage>
        <taxon>Bacteria</taxon>
        <taxon>Bacillati</taxon>
        <taxon>Bacillota</taxon>
        <taxon>Clostridia</taxon>
        <taxon>Eubacteriales</taxon>
        <taxon>Oscillospiraceae</taxon>
        <taxon>Faecalibacterium</taxon>
    </lineage>
</organism>
<reference evidence="4" key="1">
    <citation type="journal article" date="2021" name="PeerJ">
        <title>Extensive microbial diversity within the chicken gut microbiome revealed by metagenomics and culture.</title>
        <authorList>
            <person name="Gilroy R."/>
            <person name="Ravi A."/>
            <person name="Getino M."/>
            <person name="Pursley I."/>
            <person name="Horton D.L."/>
            <person name="Alikhan N.F."/>
            <person name="Baker D."/>
            <person name="Gharbi K."/>
            <person name="Hall N."/>
            <person name="Watson M."/>
            <person name="Adriaenssens E.M."/>
            <person name="Foster-Nyarko E."/>
            <person name="Jarju S."/>
            <person name="Secka A."/>
            <person name="Antonio M."/>
            <person name="Oren A."/>
            <person name="Chaudhuri R.R."/>
            <person name="La Ragione R."/>
            <person name="Hildebrand F."/>
            <person name="Pallen M.J."/>
        </authorList>
    </citation>
    <scope>NUCLEOTIDE SEQUENCE</scope>
    <source>
        <strain evidence="4">ChiSjej5B23-2810</strain>
    </source>
</reference>